<dbReference type="Pfam" id="PF13855">
    <property type="entry name" value="LRR_8"/>
    <property type="match status" value="1"/>
</dbReference>
<evidence type="ECO:0000256" key="1">
    <source>
        <dbReference type="ARBA" id="ARBA00022614"/>
    </source>
</evidence>
<reference evidence="4" key="1">
    <citation type="submission" date="2016-07" db="EMBL/GenBank/DDBJ databases">
        <authorList>
            <person name="Bretaudeau A."/>
        </authorList>
    </citation>
    <scope>NUCLEOTIDE SEQUENCE</scope>
    <source>
        <strain evidence="4">Rice</strain>
        <tissue evidence="4">Whole body</tissue>
    </source>
</reference>
<evidence type="ECO:0000256" key="2">
    <source>
        <dbReference type="ARBA" id="ARBA00022729"/>
    </source>
</evidence>
<gene>
    <name evidence="4" type="ORF">SFRICE_031759</name>
</gene>
<keyword evidence="1" id="KW-0433">Leucine-rich repeat</keyword>
<protein>
    <submittedName>
        <fullName evidence="4">SFRICE_031759</fullName>
    </submittedName>
</protein>
<dbReference type="PANTHER" id="PTHR24373:SF275">
    <property type="entry name" value="TIR DOMAIN-CONTAINING PROTEIN"/>
    <property type="match status" value="1"/>
</dbReference>
<dbReference type="PANTHER" id="PTHR24373">
    <property type="entry name" value="SLIT RELATED LEUCINE-RICH REPEAT NEURONAL PROTEIN"/>
    <property type="match status" value="1"/>
</dbReference>
<dbReference type="SUPFAM" id="SSF52058">
    <property type="entry name" value="L domain-like"/>
    <property type="match status" value="1"/>
</dbReference>
<evidence type="ECO:0000313" key="4">
    <source>
        <dbReference type="EMBL" id="SOQ54095.1"/>
    </source>
</evidence>
<proteinExistence type="predicted"/>
<accession>A0A2H1WLZ5</accession>
<name>A0A2H1WLZ5_SPOFR</name>
<evidence type="ECO:0000256" key="3">
    <source>
        <dbReference type="ARBA" id="ARBA00022737"/>
    </source>
</evidence>
<dbReference type="EMBL" id="ODYU01009573">
    <property type="protein sequence ID" value="SOQ54095.1"/>
    <property type="molecule type" value="Genomic_DNA"/>
</dbReference>
<sequence>MPTNTRALMRQREGMDLRFNKISDIEPGVLSHLHSLRSLLLNDNRLRELVSGTFDGLRKLKYLYLYRNRIQYIEQDVFQGLEHLEQLTFTVERNPPLCNIAKYIAATNKINVSCFIVPERI</sequence>
<dbReference type="SMART" id="SM00369">
    <property type="entry name" value="LRR_TYP"/>
    <property type="match status" value="3"/>
</dbReference>
<dbReference type="AlphaFoldDB" id="A0A2H1WLZ5"/>
<dbReference type="InterPro" id="IPR032675">
    <property type="entry name" value="LRR_dom_sf"/>
</dbReference>
<organism evidence="4">
    <name type="scientific">Spodoptera frugiperda</name>
    <name type="common">Fall armyworm</name>
    <dbReference type="NCBI Taxonomy" id="7108"/>
    <lineage>
        <taxon>Eukaryota</taxon>
        <taxon>Metazoa</taxon>
        <taxon>Ecdysozoa</taxon>
        <taxon>Arthropoda</taxon>
        <taxon>Hexapoda</taxon>
        <taxon>Insecta</taxon>
        <taxon>Pterygota</taxon>
        <taxon>Neoptera</taxon>
        <taxon>Endopterygota</taxon>
        <taxon>Lepidoptera</taxon>
        <taxon>Glossata</taxon>
        <taxon>Ditrysia</taxon>
        <taxon>Noctuoidea</taxon>
        <taxon>Noctuidae</taxon>
        <taxon>Amphipyrinae</taxon>
        <taxon>Spodoptera</taxon>
    </lineage>
</organism>
<dbReference type="InterPro" id="IPR001611">
    <property type="entry name" value="Leu-rich_rpt"/>
</dbReference>
<dbReference type="InterPro" id="IPR050328">
    <property type="entry name" value="Dev_Immune_Receptor"/>
</dbReference>
<keyword evidence="2" id="KW-0732">Signal</keyword>
<keyword evidence="3" id="KW-0677">Repeat</keyword>
<dbReference type="InterPro" id="IPR003591">
    <property type="entry name" value="Leu-rich_rpt_typical-subtyp"/>
</dbReference>
<dbReference type="Gene3D" id="3.80.10.10">
    <property type="entry name" value="Ribonuclease Inhibitor"/>
    <property type="match status" value="1"/>
</dbReference>